<dbReference type="Proteomes" id="UP000652761">
    <property type="component" value="Unassembled WGS sequence"/>
</dbReference>
<evidence type="ECO:0000313" key="1">
    <source>
        <dbReference type="EMBL" id="MQL79113.1"/>
    </source>
</evidence>
<evidence type="ECO:0000313" key="2">
    <source>
        <dbReference type="Proteomes" id="UP000652761"/>
    </source>
</evidence>
<dbReference type="EMBL" id="NMUH01000434">
    <property type="protein sequence ID" value="MQL79113.1"/>
    <property type="molecule type" value="Genomic_DNA"/>
</dbReference>
<name>A0A843UCY6_COLES</name>
<gene>
    <name evidence="1" type="ORF">Taro_011552</name>
</gene>
<comment type="caution">
    <text evidence="1">The sequence shown here is derived from an EMBL/GenBank/DDBJ whole genome shotgun (WGS) entry which is preliminary data.</text>
</comment>
<protein>
    <submittedName>
        <fullName evidence="1">Uncharacterized protein</fullName>
    </submittedName>
</protein>
<sequence>MTYCDFDDDMLFTHFCLGSVDTRSKQVDTSPRFRKTQFPDWDSRFCTLSRRALVCESSYSLCGLSRRAQSGVVVLRLVFGVVVLQVFLESSCSRVFGVAVLLCELYSGVDTRSKQVDTSPRFQKTQFPDWDSRSTLDQSRCHQSRASPIEENLHRLPSSLLN</sequence>
<organism evidence="1 2">
    <name type="scientific">Colocasia esculenta</name>
    <name type="common">Wild taro</name>
    <name type="synonym">Arum esculentum</name>
    <dbReference type="NCBI Taxonomy" id="4460"/>
    <lineage>
        <taxon>Eukaryota</taxon>
        <taxon>Viridiplantae</taxon>
        <taxon>Streptophyta</taxon>
        <taxon>Embryophyta</taxon>
        <taxon>Tracheophyta</taxon>
        <taxon>Spermatophyta</taxon>
        <taxon>Magnoliopsida</taxon>
        <taxon>Liliopsida</taxon>
        <taxon>Araceae</taxon>
        <taxon>Aroideae</taxon>
        <taxon>Colocasieae</taxon>
        <taxon>Colocasia</taxon>
    </lineage>
</organism>
<dbReference type="AlphaFoldDB" id="A0A843UCY6"/>
<proteinExistence type="predicted"/>
<reference evidence="1" key="1">
    <citation type="submission" date="2017-07" db="EMBL/GenBank/DDBJ databases">
        <title>Taro Niue Genome Assembly and Annotation.</title>
        <authorList>
            <person name="Atibalentja N."/>
            <person name="Keating K."/>
            <person name="Fields C.J."/>
        </authorList>
    </citation>
    <scope>NUCLEOTIDE SEQUENCE</scope>
    <source>
        <strain evidence="1">Niue_2</strain>
        <tissue evidence="1">Leaf</tissue>
    </source>
</reference>
<accession>A0A843UCY6</accession>
<keyword evidence="2" id="KW-1185">Reference proteome</keyword>